<dbReference type="InterPro" id="IPR050482">
    <property type="entry name" value="Sensor_HK_TwoCompSys"/>
</dbReference>
<evidence type="ECO:0000313" key="12">
    <source>
        <dbReference type="Proteomes" id="UP000092578"/>
    </source>
</evidence>
<feature type="domain" description="Histidine kinase/HSP90-like ATPase" evidence="9">
    <location>
        <begin position="128"/>
        <end position="215"/>
    </location>
</feature>
<comment type="catalytic activity">
    <reaction evidence="1">
        <text>ATP + protein L-histidine = ADP + protein N-phospho-L-histidine.</text>
        <dbReference type="EC" id="2.7.13.3"/>
    </reaction>
</comment>
<evidence type="ECO:0000313" key="11">
    <source>
        <dbReference type="EMBL" id="OCA85132.1"/>
    </source>
</evidence>
<dbReference type="Gene3D" id="1.20.5.1930">
    <property type="match status" value="1"/>
</dbReference>
<feature type="domain" description="Signal transduction histidine kinase subgroup 3 dimerisation and phosphoacceptor" evidence="10">
    <location>
        <begin position="21"/>
        <end position="86"/>
    </location>
</feature>
<dbReference type="InterPro" id="IPR036890">
    <property type="entry name" value="HATPase_C_sf"/>
</dbReference>
<name>A0A1B9AMT2_9BACI</name>
<protein>
    <recommendedName>
        <fullName evidence="2">histidine kinase</fullName>
        <ecNumber evidence="2">2.7.13.3</ecNumber>
    </recommendedName>
</protein>
<dbReference type="RefSeq" id="WP_065411098.1">
    <property type="nucleotide sequence ID" value="NZ_MAYT01000027.1"/>
</dbReference>
<dbReference type="PANTHER" id="PTHR24421">
    <property type="entry name" value="NITRATE/NITRITE SENSOR PROTEIN NARX-RELATED"/>
    <property type="match status" value="1"/>
</dbReference>
<reference evidence="12" key="1">
    <citation type="submission" date="2016-05" db="EMBL/GenBank/DDBJ databases">
        <authorList>
            <person name="Liu B."/>
            <person name="Wang J."/>
            <person name="Zhu Y."/>
            <person name="Liu G."/>
            <person name="Chen Q."/>
            <person name="Chen Z."/>
            <person name="Lan J."/>
            <person name="Che J."/>
            <person name="Ge C."/>
            <person name="Shi H."/>
            <person name="Pan Z."/>
            <person name="Liu X."/>
        </authorList>
    </citation>
    <scope>NUCLEOTIDE SEQUENCE [LARGE SCALE GENOMIC DNA]</scope>
    <source>
        <strain evidence="12">FJAT-27215</strain>
    </source>
</reference>
<dbReference type="EC" id="2.7.13.3" evidence="2"/>
<sequence length="218" mass="23974">MEKKLVDQEISSYIIQFQEEELKRIATELHEGIGQTLYGIYTSLGFLETGLDQPEMKQYMQETALLMEKTINEVRMLSVELYPPALEIGLVPAIKSYAKLFTSTYGIIVEIESSGTPQDISKSGKLVLFRVCQEALANIAKYAGTSCASIIIEWEPSLVKMQIQDYGEGFDLKEALKKTSGLAAMKGRMDLGGGTFSAESEIGKGSAIKVSLPLEQPS</sequence>
<dbReference type="PANTHER" id="PTHR24421:SF10">
    <property type="entry name" value="NITRATE_NITRITE SENSOR PROTEIN NARQ"/>
    <property type="match status" value="1"/>
</dbReference>
<evidence type="ECO:0000256" key="8">
    <source>
        <dbReference type="ARBA" id="ARBA00023012"/>
    </source>
</evidence>
<accession>A0A1B9AMT2</accession>
<evidence type="ECO:0000256" key="1">
    <source>
        <dbReference type="ARBA" id="ARBA00000085"/>
    </source>
</evidence>
<dbReference type="InterPro" id="IPR011712">
    <property type="entry name" value="Sig_transdc_His_kin_sub3_dim/P"/>
</dbReference>
<dbReference type="Proteomes" id="UP000092578">
    <property type="component" value="Unassembled WGS sequence"/>
</dbReference>
<evidence type="ECO:0000256" key="5">
    <source>
        <dbReference type="ARBA" id="ARBA00022741"/>
    </source>
</evidence>
<keyword evidence="5" id="KW-0547">Nucleotide-binding</keyword>
<keyword evidence="7" id="KW-0067">ATP-binding</keyword>
<evidence type="ECO:0000259" key="9">
    <source>
        <dbReference type="Pfam" id="PF02518"/>
    </source>
</evidence>
<dbReference type="Pfam" id="PF02518">
    <property type="entry name" value="HATPase_c"/>
    <property type="match status" value="1"/>
</dbReference>
<dbReference type="GO" id="GO:0046983">
    <property type="term" value="F:protein dimerization activity"/>
    <property type="evidence" value="ECO:0007669"/>
    <property type="project" value="InterPro"/>
</dbReference>
<evidence type="ECO:0000256" key="7">
    <source>
        <dbReference type="ARBA" id="ARBA00022840"/>
    </source>
</evidence>
<keyword evidence="12" id="KW-1185">Reference proteome</keyword>
<evidence type="ECO:0000256" key="6">
    <source>
        <dbReference type="ARBA" id="ARBA00022777"/>
    </source>
</evidence>
<dbReference type="GO" id="GO:0005524">
    <property type="term" value="F:ATP binding"/>
    <property type="evidence" value="ECO:0007669"/>
    <property type="project" value="UniProtKB-KW"/>
</dbReference>
<evidence type="ECO:0000256" key="2">
    <source>
        <dbReference type="ARBA" id="ARBA00012438"/>
    </source>
</evidence>
<dbReference type="EMBL" id="MAYT01000027">
    <property type="protein sequence ID" value="OCA85132.1"/>
    <property type="molecule type" value="Genomic_DNA"/>
</dbReference>
<keyword evidence="6 11" id="KW-0418">Kinase</keyword>
<dbReference type="Pfam" id="PF07730">
    <property type="entry name" value="HisKA_3"/>
    <property type="match status" value="1"/>
</dbReference>
<evidence type="ECO:0000256" key="4">
    <source>
        <dbReference type="ARBA" id="ARBA00022679"/>
    </source>
</evidence>
<comment type="caution">
    <text evidence="11">The sequence shown here is derived from an EMBL/GenBank/DDBJ whole genome shotgun (WGS) entry which is preliminary data.</text>
</comment>
<organism evidence="11 12">
    <name type="scientific">Pseudobacillus wudalianchiensis</name>
    <dbReference type="NCBI Taxonomy" id="1743143"/>
    <lineage>
        <taxon>Bacteria</taxon>
        <taxon>Bacillati</taxon>
        <taxon>Bacillota</taxon>
        <taxon>Bacilli</taxon>
        <taxon>Bacillales</taxon>
        <taxon>Bacillaceae</taxon>
        <taxon>Pseudobacillus</taxon>
    </lineage>
</organism>
<keyword evidence="8" id="KW-0902">Two-component regulatory system</keyword>
<keyword evidence="3" id="KW-0597">Phosphoprotein</keyword>
<dbReference type="InterPro" id="IPR003594">
    <property type="entry name" value="HATPase_dom"/>
</dbReference>
<dbReference type="CDD" id="cd16917">
    <property type="entry name" value="HATPase_UhpB-NarQ-NarX-like"/>
    <property type="match status" value="1"/>
</dbReference>
<dbReference type="SUPFAM" id="SSF55874">
    <property type="entry name" value="ATPase domain of HSP90 chaperone/DNA topoisomerase II/histidine kinase"/>
    <property type="match status" value="1"/>
</dbReference>
<keyword evidence="4" id="KW-0808">Transferase</keyword>
<dbReference type="GO" id="GO:0016020">
    <property type="term" value="C:membrane"/>
    <property type="evidence" value="ECO:0007669"/>
    <property type="project" value="InterPro"/>
</dbReference>
<gene>
    <name evidence="11" type="ORF">A8F95_10635</name>
</gene>
<evidence type="ECO:0000256" key="3">
    <source>
        <dbReference type="ARBA" id="ARBA00022553"/>
    </source>
</evidence>
<proteinExistence type="predicted"/>
<evidence type="ECO:0000259" key="10">
    <source>
        <dbReference type="Pfam" id="PF07730"/>
    </source>
</evidence>
<dbReference type="AlphaFoldDB" id="A0A1B9AMT2"/>
<dbReference type="GO" id="GO:0000155">
    <property type="term" value="F:phosphorelay sensor kinase activity"/>
    <property type="evidence" value="ECO:0007669"/>
    <property type="project" value="InterPro"/>
</dbReference>
<dbReference type="Gene3D" id="3.30.565.10">
    <property type="entry name" value="Histidine kinase-like ATPase, C-terminal domain"/>
    <property type="match status" value="1"/>
</dbReference>